<dbReference type="PROSITE" id="PS50405">
    <property type="entry name" value="GST_CTER"/>
    <property type="match status" value="1"/>
</dbReference>
<dbReference type="InterPro" id="IPR002547">
    <property type="entry name" value="tRNA-bd_dom"/>
</dbReference>
<evidence type="ECO:0000259" key="6">
    <source>
        <dbReference type="PROSITE" id="PS50886"/>
    </source>
</evidence>
<evidence type="ECO:0000256" key="1">
    <source>
        <dbReference type="ARBA" id="ARBA00022555"/>
    </source>
</evidence>
<evidence type="ECO:0008006" key="9">
    <source>
        <dbReference type="Google" id="ProtNLM"/>
    </source>
</evidence>
<accession>A0A2V0P6R2</accession>
<dbReference type="InterPro" id="IPR051270">
    <property type="entry name" value="Tyrosine-tRNA_ligase_regulator"/>
</dbReference>
<name>A0A2V0P6R2_9CHLO</name>
<dbReference type="OrthoDB" id="19141at2759"/>
<keyword evidence="2 3" id="KW-0694">RNA-binding</keyword>
<organism evidence="7 8">
    <name type="scientific">Raphidocelis subcapitata</name>
    <dbReference type="NCBI Taxonomy" id="307507"/>
    <lineage>
        <taxon>Eukaryota</taxon>
        <taxon>Viridiplantae</taxon>
        <taxon>Chlorophyta</taxon>
        <taxon>core chlorophytes</taxon>
        <taxon>Chlorophyceae</taxon>
        <taxon>CS clade</taxon>
        <taxon>Sphaeropleales</taxon>
        <taxon>Selenastraceae</taxon>
        <taxon>Raphidocelis</taxon>
    </lineage>
</organism>
<keyword evidence="8" id="KW-1185">Reference proteome</keyword>
<sequence>MAAITVSDDALGRAVSLISAYCGDPAGKPAQGASTSVKTADGAAVTGLAACATALAAASPAAADLLGRTPAEAAAVAEWLTHCATELALLLDDKLASLNKELAARTFLVGGRLTLADLAVYGTLQPAVAAMPPAQTDQFCSLLRWFDLLQHTADPAQAVFKHRALPLPRFVPPPPPQPPQPSAGKEDKGGKGSDASSATKGGAAAAAAAAPSSSSSKAAPAKGGAPAAAAAAAPAAAAAAAEAAPEAAAPGGKKAAKKDKAAAAGGAAEAPKKADEEVGIDALDIRVGQIVAVGRHPNADALYLEEIDLGEGKPRQVISGLVKFVPEEAMRGRRVVVVTNLKPAKMRDVMSYGMVLCASNDAHDAVDPVVPPEGVPLGERISVEGYGGEPLAEGVPFMTSKGPVTSTIPNAHVG</sequence>
<dbReference type="Gene3D" id="2.40.50.140">
    <property type="entry name" value="Nucleic acid-binding proteins"/>
    <property type="match status" value="1"/>
</dbReference>
<dbReference type="EMBL" id="BDRX01000066">
    <property type="protein sequence ID" value="GBF95548.1"/>
    <property type="molecule type" value="Genomic_DNA"/>
</dbReference>
<dbReference type="InterPro" id="IPR036282">
    <property type="entry name" value="Glutathione-S-Trfase_C_sf"/>
</dbReference>
<dbReference type="SUPFAM" id="SSF47616">
    <property type="entry name" value="GST C-terminal domain-like"/>
    <property type="match status" value="1"/>
</dbReference>
<dbReference type="PANTHER" id="PTHR11586:SF33">
    <property type="entry name" value="AMINOACYL TRNA SYNTHASE COMPLEX-INTERACTING MULTIFUNCTIONAL PROTEIN 1"/>
    <property type="match status" value="1"/>
</dbReference>
<gene>
    <name evidence="7" type="ORF">Rsub_08529</name>
</gene>
<dbReference type="PROSITE" id="PS50886">
    <property type="entry name" value="TRBD"/>
    <property type="match status" value="1"/>
</dbReference>
<feature type="domain" description="TRNA-binding" evidence="6">
    <location>
        <begin position="279"/>
        <end position="382"/>
    </location>
</feature>
<protein>
    <recommendedName>
        <fullName evidence="9">tRNA-binding domain-containing protein</fullName>
    </recommendedName>
</protein>
<evidence type="ECO:0000313" key="8">
    <source>
        <dbReference type="Proteomes" id="UP000247498"/>
    </source>
</evidence>
<dbReference type="CDD" id="cd02799">
    <property type="entry name" value="tRNA_bind_EMAP-II_like"/>
    <property type="match status" value="1"/>
</dbReference>
<feature type="compositionally biased region" description="Low complexity" evidence="4">
    <location>
        <begin position="193"/>
        <end position="204"/>
    </location>
</feature>
<dbReference type="InterPro" id="IPR010987">
    <property type="entry name" value="Glutathione-S-Trfase_C-like"/>
</dbReference>
<reference evidence="7 8" key="1">
    <citation type="journal article" date="2018" name="Sci. Rep.">
        <title>Raphidocelis subcapitata (=Pseudokirchneriella subcapitata) provides an insight into genome evolution and environmental adaptations in the Sphaeropleales.</title>
        <authorList>
            <person name="Suzuki S."/>
            <person name="Yamaguchi H."/>
            <person name="Nakajima N."/>
            <person name="Kawachi M."/>
        </authorList>
    </citation>
    <scope>NUCLEOTIDE SEQUENCE [LARGE SCALE GENOMIC DNA]</scope>
    <source>
        <strain evidence="7 8">NIES-35</strain>
    </source>
</reference>
<dbReference type="InParanoid" id="A0A2V0P6R2"/>
<dbReference type="Proteomes" id="UP000247498">
    <property type="component" value="Unassembled WGS sequence"/>
</dbReference>
<feature type="region of interest" description="Disordered" evidence="4">
    <location>
        <begin position="166"/>
        <end position="204"/>
    </location>
</feature>
<dbReference type="Pfam" id="PF01588">
    <property type="entry name" value="tRNA_bind"/>
    <property type="match status" value="1"/>
</dbReference>
<dbReference type="AlphaFoldDB" id="A0A2V0P6R2"/>
<dbReference type="PANTHER" id="PTHR11586">
    <property type="entry name" value="TRNA-AMINOACYLATION COFACTOR ARC1 FAMILY MEMBER"/>
    <property type="match status" value="1"/>
</dbReference>
<dbReference type="GO" id="GO:0000049">
    <property type="term" value="F:tRNA binding"/>
    <property type="evidence" value="ECO:0007669"/>
    <property type="project" value="UniProtKB-UniRule"/>
</dbReference>
<dbReference type="CDD" id="cd10289">
    <property type="entry name" value="GST_C_AaRS_like"/>
    <property type="match status" value="1"/>
</dbReference>
<dbReference type="Pfam" id="PF21972">
    <property type="entry name" value="Arc1p_N_like"/>
    <property type="match status" value="1"/>
</dbReference>
<evidence type="ECO:0000256" key="3">
    <source>
        <dbReference type="PROSITE-ProRule" id="PRU00209"/>
    </source>
</evidence>
<keyword evidence="1 3" id="KW-0820">tRNA-binding</keyword>
<dbReference type="InterPro" id="IPR053836">
    <property type="entry name" value="Arc1-like_N"/>
</dbReference>
<evidence type="ECO:0000259" key="5">
    <source>
        <dbReference type="PROSITE" id="PS50405"/>
    </source>
</evidence>
<evidence type="ECO:0000256" key="4">
    <source>
        <dbReference type="SAM" id="MobiDB-lite"/>
    </source>
</evidence>
<dbReference type="InterPro" id="IPR012340">
    <property type="entry name" value="NA-bd_OB-fold"/>
</dbReference>
<feature type="domain" description="GST C-terminal" evidence="5">
    <location>
        <begin position="35"/>
        <end position="167"/>
    </location>
</feature>
<proteinExistence type="predicted"/>
<dbReference type="STRING" id="307507.A0A2V0P6R2"/>
<comment type="caution">
    <text evidence="7">The sequence shown here is derived from an EMBL/GenBank/DDBJ whole genome shotgun (WGS) entry which is preliminary data.</text>
</comment>
<dbReference type="SUPFAM" id="SSF50249">
    <property type="entry name" value="Nucleic acid-binding proteins"/>
    <property type="match status" value="1"/>
</dbReference>
<evidence type="ECO:0000313" key="7">
    <source>
        <dbReference type="EMBL" id="GBF95548.1"/>
    </source>
</evidence>
<dbReference type="Gene3D" id="1.20.1050.130">
    <property type="match status" value="1"/>
</dbReference>
<evidence type="ECO:0000256" key="2">
    <source>
        <dbReference type="ARBA" id="ARBA00022884"/>
    </source>
</evidence>
<dbReference type="GO" id="GO:0032991">
    <property type="term" value="C:protein-containing complex"/>
    <property type="evidence" value="ECO:0007669"/>
    <property type="project" value="UniProtKB-ARBA"/>
</dbReference>
<feature type="compositionally biased region" description="Pro residues" evidence="4">
    <location>
        <begin position="169"/>
        <end position="181"/>
    </location>
</feature>